<evidence type="ECO:0000256" key="3">
    <source>
        <dbReference type="ARBA" id="ARBA00022691"/>
    </source>
</evidence>
<dbReference type="GO" id="GO:0003824">
    <property type="term" value="F:catalytic activity"/>
    <property type="evidence" value="ECO:0007669"/>
    <property type="project" value="InterPro"/>
</dbReference>
<evidence type="ECO:0000313" key="12">
    <source>
        <dbReference type="Proteomes" id="UP000178116"/>
    </source>
</evidence>
<evidence type="ECO:0000259" key="10">
    <source>
        <dbReference type="SMART" id="SM00876"/>
    </source>
</evidence>
<dbReference type="SFLD" id="SFLDS00029">
    <property type="entry name" value="Radical_SAM"/>
    <property type="match status" value="1"/>
</dbReference>
<feature type="region of interest" description="Disordered" evidence="8">
    <location>
        <begin position="351"/>
        <end position="370"/>
    </location>
</feature>
<evidence type="ECO:0000259" key="9">
    <source>
        <dbReference type="SMART" id="SM00729"/>
    </source>
</evidence>
<dbReference type="Proteomes" id="UP000178116">
    <property type="component" value="Unassembled WGS sequence"/>
</dbReference>
<evidence type="ECO:0000256" key="5">
    <source>
        <dbReference type="ARBA" id="ARBA00023004"/>
    </source>
</evidence>
<keyword evidence="5" id="KW-0408">Iron</keyword>
<dbReference type="InterPro" id="IPR010722">
    <property type="entry name" value="BATS_dom"/>
</dbReference>
<dbReference type="GO" id="GO:0051539">
    <property type="term" value="F:4 iron, 4 sulfur cluster binding"/>
    <property type="evidence" value="ECO:0007669"/>
    <property type="project" value="UniProtKB-KW"/>
</dbReference>
<accession>A0A1G2LYK1</accession>
<comment type="cofactor">
    <cofactor evidence="7">
        <name>[2Fe-2S] cluster</name>
        <dbReference type="ChEBI" id="CHEBI:190135"/>
    </cofactor>
</comment>
<dbReference type="GO" id="GO:0042364">
    <property type="term" value="P:water-soluble vitamin biosynthetic process"/>
    <property type="evidence" value="ECO:0007669"/>
    <property type="project" value="UniProtKB-ARBA"/>
</dbReference>
<dbReference type="GO" id="GO:0046872">
    <property type="term" value="F:metal ion binding"/>
    <property type="evidence" value="ECO:0007669"/>
    <property type="project" value="UniProtKB-KW"/>
</dbReference>
<reference evidence="11 12" key="1">
    <citation type="journal article" date="2016" name="Nat. Commun.">
        <title>Thousands of microbial genomes shed light on interconnected biogeochemical processes in an aquifer system.</title>
        <authorList>
            <person name="Anantharaman K."/>
            <person name="Brown C.T."/>
            <person name="Hug L.A."/>
            <person name="Sharon I."/>
            <person name="Castelle C.J."/>
            <person name="Probst A.J."/>
            <person name="Thomas B.C."/>
            <person name="Singh A."/>
            <person name="Wilkins M.J."/>
            <person name="Karaoz U."/>
            <person name="Brodie E.L."/>
            <person name="Williams K.H."/>
            <person name="Hubbard S.S."/>
            <person name="Banfield J.F."/>
        </authorList>
    </citation>
    <scope>NUCLEOTIDE SEQUENCE [LARGE SCALE GENOMIC DNA]</scope>
</reference>
<keyword evidence="2" id="KW-0004">4Fe-4S</keyword>
<dbReference type="SFLD" id="SFLDG01081">
    <property type="entry name" value="cleavage_of_the_Ca-Cb_bond_in"/>
    <property type="match status" value="1"/>
</dbReference>
<dbReference type="SFLD" id="SFLDF00319">
    <property type="entry name" value="Fe_hydrogenase_maturase_(HydG"/>
    <property type="match status" value="1"/>
</dbReference>
<dbReference type="SMART" id="SM00876">
    <property type="entry name" value="BATS"/>
    <property type="match status" value="1"/>
</dbReference>
<keyword evidence="6" id="KW-0411">Iron-sulfur</keyword>
<evidence type="ECO:0000256" key="6">
    <source>
        <dbReference type="ARBA" id="ARBA00023014"/>
    </source>
</evidence>
<evidence type="ECO:0000256" key="2">
    <source>
        <dbReference type="ARBA" id="ARBA00022485"/>
    </source>
</evidence>
<dbReference type="SMART" id="SM00729">
    <property type="entry name" value="Elp3"/>
    <property type="match status" value="1"/>
</dbReference>
<feature type="domain" description="Elp3/MiaA/NifB-like radical SAM core" evidence="9">
    <location>
        <begin position="79"/>
        <end position="319"/>
    </location>
</feature>
<evidence type="ECO:0000256" key="7">
    <source>
        <dbReference type="ARBA" id="ARBA00034078"/>
    </source>
</evidence>
<feature type="domain" description="Biotin and thiamin synthesis-associated" evidence="10">
    <location>
        <begin position="289"/>
        <end position="408"/>
    </location>
</feature>
<dbReference type="SFLD" id="SFLDG01060">
    <property type="entry name" value="BATS_domain_containing"/>
    <property type="match status" value="1"/>
</dbReference>
<dbReference type="CDD" id="cd01335">
    <property type="entry name" value="Radical_SAM"/>
    <property type="match status" value="1"/>
</dbReference>
<dbReference type="PANTHER" id="PTHR43583">
    <property type="entry name" value="2-IMINOACETATE SYNTHASE"/>
    <property type="match status" value="1"/>
</dbReference>
<dbReference type="Pfam" id="PF04055">
    <property type="entry name" value="Radical_SAM"/>
    <property type="match status" value="1"/>
</dbReference>
<dbReference type="SUPFAM" id="SSF102114">
    <property type="entry name" value="Radical SAM enzymes"/>
    <property type="match status" value="1"/>
</dbReference>
<evidence type="ECO:0000256" key="8">
    <source>
        <dbReference type="SAM" id="MobiDB-lite"/>
    </source>
</evidence>
<dbReference type="InterPro" id="IPR006638">
    <property type="entry name" value="Elp3/MiaA/NifB-like_rSAM"/>
</dbReference>
<keyword evidence="4" id="KW-0479">Metal-binding</keyword>
<proteinExistence type="predicted"/>
<dbReference type="GO" id="GO:0044272">
    <property type="term" value="P:sulfur compound biosynthetic process"/>
    <property type="evidence" value="ECO:0007669"/>
    <property type="project" value="UniProtKB-ARBA"/>
</dbReference>
<comment type="caution">
    <text evidence="11">The sequence shown here is derived from an EMBL/GenBank/DDBJ whole genome shotgun (WGS) entry which is preliminary data.</text>
</comment>
<sequence>MSSIKDIFNENEIFEILGKTRRRRSGQVSAILNKAEKKQGLSLEDVGCLINAEEPELIEKIFKTAGKIKREIYGERLVLFAPLYVSNFCVNDCEYCGFHRCNSAPRRKLTLDEVGEQVRILEDMGHKRLLLEFGEHPTENPIDYVADVIRKIYRTKSRPRLRASFVGSASAEKTGQGLGGQWGEIRRVNVNIAATTAQDYKKLKEAGIGTYQLFQETYHRETYKKLHNGPKEDFERQLFAHNRAFEAGIDDVGLGVLFGLYDWKFEVLALVSHAQYLDREFGIGPHTFSVPRFQPAETVDWQQQYPVSEDELLLIIAILRLAVPYTGMIISTRERPEIRAKAFEIGISQASAGSRASPGGYGSNQKSSSIPIKKKKTQNLKLLNQFHLQDERSLDETLESILRQGLLPSFCTACYRSSRTGKTFMDLAKPGDIQDFCRPNAILTFQEYLEDYASPAVEELGRKIIDQYLREIPDEKKRSQTIEKLEKIKKGKRDLYF</sequence>
<dbReference type="InterPro" id="IPR007197">
    <property type="entry name" value="rSAM"/>
</dbReference>
<evidence type="ECO:0000256" key="4">
    <source>
        <dbReference type="ARBA" id="ARBA00022723"/>
    </source>
</evidence>
<evidence type="ECO:0000313" key="11">
    <source>
        <dbReference type="EMBL" id="OHA15922.1"/>
    </source>
</evidence>
<dbReference type="InterPro" id="IPR058240">
    <property type="entry name" value="rSAM_sf"/>
</dbReference>
<dbReference type="Gene3D" id="3.20.20.70">
    <property type="entry name" value="Aldolase class I"/>
    <property type="match status" value="1"/>
</dbReference>
<keyword evidence="3" id="KW-0949">S-adenosyl-L-methionine</keyword>
<dbReference type="Pfam" id="PF06968">
    <property type="entry name" value="BATS"/>
    <property type="match status" value="1"/>
</dbReference>
<dbReference type="NCBIfam" id="TIGR03955">
    <property type="entry name" value="rSAM_HydG"/>
    <property type="match status" value="1"/>
</dbReference>
<gene>
    <name evidence="11" type="ORF">A3A10_02045</name>
</gene>
<dbReference type="EMBL" id="MHRA01000007">
    <property type="protein sequence ID" value="OHA15922.1"/>
    <property type="molecule type" value="Genomic_DNA"/>
</dbReference>
<name>A0A1G2LYK1_9BACT</name>
<dbReference type="InterPro" id="IPR024007">
    <property type="entry name" value="FeFe-hyd_mat_HydG"/>
</dbReference>
<organism evidence="11 12">
    <name type="scientific">Candidatus Tagabacteria bacterium RIFCSPLOWO2_01_FULL_42_9</name>
    <dbReference type="NCBI Taxonomy" id="1802296"/>
    <lineage>
        <taxon>Bacteria</taxon>
        <taxon>Candidatus Tagaibacteriota</taxon>
    </lineage>
</organism>
<protein>
    <submittedName>
        <fullName evidence="11">[FeFe] hydrogenase H-cluster radical SAM maturase HydG</fullName>
    </submittedName>
</protein>
<evidence type="ECO:0000256" key="1">
    <source>
        <dbReference type="ARBA" id="ARBA00001966"/>
    </source>
</evidence>
<dbReference type="PANTHER" id="PTHR43583:SF2">
    <property type="entry name" value="THIAZOLE BIOSYNTHESIS PROTEIN"/>
    <property type="match status" value="1"/>
</dbReference>
<dbReference type="InterPro" id="IPR013785">
    <property type="entry name" value="Aldolase_TIM"/>
</dbReference>
<comment type="cofactor">
    <cofactor evidence="1">
        <name>[4Fe-4S] cluster</name>
        <dbReference type="ChEBI" id="CHEBI:49883"/>
    </cofactor>
</comment>
<dbReference type="InterPro" id="IPR034428">
    <property type="entry name" value="ThiH/NoCL/HydG-like"/>
</dbReference>
<dbReference type="AlphaFoldDB" id="A0A1G2LYK1"/>